<gene>
    <name evidence="1" type="ORF">GMARGA_LOCUS15543</name>
</gene>
<reference evidence="1 2" key="1">
    <citation type="submission" date="2021-06" db="EMBL/GenBank/DDBJ databases">
        <authorList>
            <person name="Kallberg Y."/>
            <person name="Tangrot J."/>
            <person name="Rosling A."/>
        </authorList>
    </citation>
    <scope>NUCLEOTIDE SEQUENCE [LARGE SCALE GENOMIC DNA]</scope>
    <source>
        <strain evidence="1 2">120-4 pot B 10/14</strain>
    </source>
</reference>
<protein>
    <submittedName>
        <fullName evidence="1">26216_t:CDS:1</fullName>
    </submittedName>
</protein>
<dbReference type="EMBL" id="CAJVQB010010749">
    <property type="protein sequence ID" value="CAG8742529.1"/>
    <property type="molecule type" value="Genomic_DNA"/>
</dbReference>
<dbReference type="Proteomes" id="UP000789901">
    <property type="component" value="Unassembled WGS sequence"/>
</dbReference>
<evidence type="ECO:0000313" key="2">
    <source>
        <dbReference type="Proteomes" id="UP000789901"/>
    </source>
</evidence>
<name>A0ABN7V8A8_GIGMA</name>
<evidence type="ECO:0000313" key="1">
    <source>
        <dbReference type="EMBL" id="CAG8742529.1"/>
    </source>
</evidence>
<organism evidence="1 2">
    <name type="scientific">Gigaspora margarita</name>
    <dbReference type="NCBI Taxonomy" id="4874"/>
    <lineage>
        <taxon>Eukaryota</taxon>
        <taxon>Fungi</taxon>
        <taxon>Fungi incertae sedis</taxon>
        <taxon>Mucoromycota</taxon>
        <taxon>Glomeromycotina</taxon>
        <taxon>Glomeromycetes</taxon>
        <taxon>Diversisporales</taxon>
        <taxon>Gigasporaceae</taxon>
        <taxon>Gigaspora</taxon>
    </lineage>
</organism>
<keyword evidence="2" id="KW-1185">Reference proteome</keyword>
<sequence length="237" mass="27243">MVNYDIPIIDNVYDLEDEEAAETVFEKLITNARNLDKDSHWRYTGNSVRTKQQKLQENRINTIGSPWAKKCLEGDPLPPSQCEKHPSKSLLYDDTHEFWGPDKEQLLRKKGLGKGLHVSEFLTETIRQLRDEEGEARVIVETGKSQDENWDGKKLLSQLKNAIEIFEQMHSGCIRIWAFDNATSHTVMAPNALVAARINLYPSENCDYTWKELKNNVSIALDSISVEIIRQHARLSY</sequence>
<comment type="caution">
    <text evidence="1">The sequence shown here is derived from an EMBL/GenBank/DDBJ whole genome shotgun (WGS) entry which is preliminary data.</text>
</comment>
<proteinExistence type="predicted"/>
<accession>A0ABN7V8A8</accession>